<evidence type="ECO:0000313" key="3">
    <source>
        <dbReference type="Proteomes" id="UP001589595"/>
    </source>
</evidence>
<name>A0ABD5MPF9_9EURY</name>
<dbReference type="AlphaFoldDB" id="A0ABD5MPF9"/>
<keyword evidence="3" id="KW-1185">Reference proteome</keyword>
<feature type="region of interest" description="Disordered" evidence="1">
    <location>
        <begin position="23"/>
        <end position="55"/>
    </location>
</feature>
<evidence type="ECO:0000313" key="2">
    <source>
        <dbReference type="EMBL" id="MFB9825726.1"/>
    </source>
</evidence>
<dbReference type="GeneID" id="67211706"/>
<dbReference type="Pfam" id="PF24113">
    <property type="entry name" value="DUF7387"/>
    <property type="match status" value="1"/>
</dbReference>
<accession>A0ABD5MPF9</accession>
<dbReference type="RefSeq" id="WP_222923486.1">
    <property type="nucleotide sequence ID" value="NZ_CP082286.1"/>
</dbReference>
<dbReference type="InterPro" id="IPR055811">
    <property type="entry name" value="DUF7387"/>
</dbReference>
<proteinExistence type="predicted"/>
<dbReference type="Proteomes" id="UP001589595">
    <property type="component" value="Unassembled WGS sequence"/>
</dbReference>
<gene>
    <name evidence="2" type="ORF">ACFFOL_16270</name>
</gene>
<reference evidence="2" key="1">
    <citation type="submission" date="2024-09" db="EMBL/GenBank/DDBJ databases">
        <authorList>
            <person name="Sun Q."/>
        </authorList>
    </citation>
    <scope>NUCLEOTIDE SEQUENCE [LARGE SCALE GENOMIC DNA]</scope>
    <source>
        <strain evidence="2">JCM 31273</strain>
    </source>
</reference>
<dbReference type="EMBL" id="JBHMAJ010000010">
    <property type="protein sequence ID" value="MFB9825726.1"/>
    <property type="molecule type" value="Genomic_DNA"/>
</dbReference>
<evidence type="ECO:0000256" key="1">
    <source>
        <dbReference type="SAM" id="MobiDB-lite"/>
    </source>
</evidence>
<organism evidence="2 3">
    <name type="scientific">Halobaculum roseum</name>
    <dbReference type="NCBI Taxonomy" id="2175149"/>
    <lineage>
        <taxon>Archaea</taxon>
        <taxon>Methanobacteriati</taxon>
        <taxon>Methanobacteriota</taxon>
        <taxon>Stenosarchaea group</taxon>
        <taxon>Halobacteria</taxon>
        <taxon>Halobacteriales</taxon>
        <taxon>Haloferacaceae</taxon>
        <taxon>Halobaculum</taxon>
    </lineage>
</organism>
<comment type="caution">
    <text evidence="2">The sequence shown here is derived from an EMBL/GenBank/DDBJ whole genome shotgun (WGS) entry which is preliminary data.</text>
</comment>
<protein>
    <submittedName>
        <fullName evidence="2">Type II toxin-antitoxin system HicB family antitoxin</fullName>
    </submittedName>
</protein>
<sequence>MSTKRDIRLIETDDGEFAAVDEESGVTGTGMTREEALSNLDAETSTPDDDAALGDRLRGMAGDLDVDPVESVREIRERT</sequence>